<dbReference type="RefSeq" id="WP_058462665.1">
    <property type="nucleotide sequence ID" value="NZ_CAAAHS010000009.1"/>
</dbReference>
<dbReference type="Proteomes" id="UP000281170">
    <property type="component" value="Plasmid 13"/>
</dbReference>
<keyword evidence="3" id="KW-0614">Plasmid</keyword>
<feature type="signal peptide" evidence="1">
    <location>
        <begin position="1"/>
        <end position="19"/>
    </location>
</feature>
<dbReference type="AlphaFoldDB" id="A0A0W0R1V3"/>
<organism evidence="2 4">
    <name type="scientific">Legionella adelaidensis</name>
    <dbReference type="NCBI Taxonomy" id="45056"/>
    <lineage>
        <taxon>Bacteria</taxon>
        <taxon>Pseudomonadati</taxon>
        <taxon>Pseudomonadota</taxon>
        <taxon>Gammaproteobacteria</taxon>
        <taxon>Legionellales</taxon>
        <taxon>Legionellaceae</taxon>
        <taxon>Legionella</taxon>
    </lineage>
</organism>
<dbReference type="PATRIC" id="fig|45056.6.peg.1642"/>
<evidence type="ECO:0000313" key="5">
    <source>
        <dbReference type="Proteomes" id="UP000281170"/>
    </source>
</evidence>
<sequence>MYKKIFLVCSLLISFNLFADDIEYKSILECQNAIANYKEKANKKPIETAAGYFTWFNQFNSTSSNITHNCFNRQCTAVYKVGGCGTLFDKTRMLYNLVKPQLALEINRLNSNASSLPSPKLTIICKYLNKTPPVAKGKCSLAK</sequence>
<dbReference type="EMBL" id="LR134422">
    <property type="protein sequence ID" value="VEH85412.1"/>
    <property type="molecule type" value="Genomic_DNA"/>
</dbReference>
<protein>
    <submittedName>
        <fullName evidence="2">Uncharacterized protein</fullName>
    </submittedName>
</protein>
<keyword evidence="4" id="KW-1185">Reference proteome</keyword>
<keyword evidence="1" id="KW-0732">Signal</keyword>
<name>A0A0W0R1V3_9GAMM</name>
<accession>A0A0W0R1V3</accession>
<dbReference type="Proteomes" id="UP000054859">
    <property type="component" value="Unassembled WGS sequence"/>
</dbReference>
<dbReference type="EMBL" id="LNKA01000010">
    <property type="protein sequence ID" value="KTC65068.1"/>
    <property type="molecule type" value="Genomic_DNA"/>
</dbReference>
<geneLocation type="plasmid" evidence="3 5">
    <name>13</name>
</geneLocation>
<reference evidence="2 4" key="1">
    <citation type="submission" date="2015-11" db="EMBL/GenBank/DDBJ databases">
        <title>Identification of large and diverse effector repertoires of 38 Legionella species.</title>
        <authorList>
            <person name="Burstein D."/>
            <person name="Amaro F."/>
            <person name="Zusman T."/>
            <person name="Lifshitz Z."/>
            <person name="Cohen O."/>
            <person name="Gilbert J.A."/>
            <person name="Pupko T."/>
            <person name="Shuman H.A."/>
            <person name="Segal G."/>
        </authorList>
    </citation>
    <scope>NUCLEOTIDE SEQUENCE [LARGE SCALE GENOMIC DNA]</scope>
    <source>
        <strain evidence="2 4">1762-AUS-E</strain>
    </source>
</reference>
<evidence type="ECO:0000313" key="3">
    <source>
        <dbReference type="EMBL" id="VEH85412.1"/>
    </source>
</evidence>
<evidence type="ECO:0000313" key="4">
    <source>
        <dbReference type="Proteomes" id="UP000054859"/>
    </source>
</evidence>
<feature type="chain" id="PRO_5036002929" evidence="1">
    <location>
        <begin position="20"/>
        <end position="143"/>
    </location>
</feature>
<dbReference type="STRING" id="45056.Lade_1591"/>
<gene>
    <name evidence="2" type="ORF">Lade_1591</name>
    <name evidence="3" type="ORF">NCTC12735_01042</name>
</gene>
<proteinExistence type="predicted"/>
<evidence type="ECO:0000313" key="2">
    <source>
        <dbReference type="EMBL" id="KTC65068.1"/>
    </source>
</evidence>
<reference evidence="3 5" key="2">
    <citation type="submission" date="2018-12" db="EMBL/GenBank/DDBJ databases">
        <authorList>
            <consortium name="Pathogen Informatics"/>
        </authorList>
    </citation>
    <scope>NUCLEOTIDE SEQUENCE [LARGE SCALE GENOMIC DNA]</scope>
    <source>
        <strain evidence="3 5">NCTC12735</strain>
        <plasmid evidence="5">13</plasmid>
    </source>
</reference>
<evidence type="ECO:0000256" key="1">
    <source>
        <dbReference type="SAM" id="SignalP"/>
    </source>
</evidence>
<dbReference type="KEGG" id="ladl:NCTC12735_01042"/>